<protein>
    <recommendedName>
        <fullName evidence="1">VWFA domain-containing protein</fullName>
    </recommendedName>
</protein>
<dbReference type="PANTHER" id="PTHR10579:SF43">
    <property type="entry name" value="ZINC FINGER (C3HC4-TYPE RING FINGER) FAMILY PROTEIN"/>
    <property type="match status" value="1"/>
</dbReference>
<evidence type="ECO:0000259" key="1">
    <source>
        <dbReference type="PROSITE" id="PS50234"/>
    </source>
</evidence>
<name>A0A3B0WFK9_9ZZZZ</name>
<evidence type="ECO:0000313" key="2">
    <source>
        <dbReference type="EMBL" id="VAW51133.1"/>
    </source>
</evidence>
<dbReference type="SUPFAM" id="SSF53300">
    <property type="entry name" value="vWA-like"/>
    <property type="match status" value="1"/>
</dbReference>
<dbReference type="Gene3D" id="3.40.50.410">
    <property type="entry name" value="von Willebrand factor, type A domain"/>
    <property type="match status" value="1"/>
</dbReference>
<feature type="domain" description="VWFA" evidence="1">
    <location>
        <begin position="470"/>
        <end position="643"/>
    </location>
</feature>
<gene>
    <name evidence="2" type="ORF">MNBD_GAMMA06-1820</name>
</gene>
<accession>A0A3B0WFK9</accession>
<dbReference type="Pfam" id="PF00092">
    <property type="entry name" value="VWA"/>
    <property type="match status" value="1"/>
</dbReference>
<sequence>MMFFFSQGKLSDTKMSSTERRHPSHYLSYHLPHRMFFAFRINRLLLVASVLLSHLLLSACSSQHIAETERKLVYRSLSDRPAWITSLPNDPNYFFTVGISTSTSSLRQGRLTAARDAAIEVSNYLGLRTSARFEVETNELTTRIVNEMTTTTSARFERTSLSQMYYEEFHHAGSEESENIFDVYVLLRMPMAELLQEQKKRKQERDAVAAEVEIIKQEAQQHFQDGHFPLAWQKWMLAMQLLDKESVGSVSSLQIYKTLLTVVEGINLSIAAGDVGTDVDDTGNKQENKIAATVVVRANYAGSGNNIPLKNLPLHFRLAKDKQAGKVKKTNVNGQLKYFFPTSNKHASDKRAINKNGLEIRMEMSPYVINKKGLSSELMQKVGFLEERLERKVAQYGEVTFTKPRIVKSPFQAVVMTGKEGGLVEVNVASNNAYILSGGDFFTDNKKTSLTMKVDIMPVQSKNMKRTPLNLSVVLDKSSSMNEDDKFAYTKKATEFLIDNLTPQDYLSVVTYDSDIEIIIPAAPVSFKKFMKHHLAKVEPDGMTNLSGGLFEGYTQVKKNINSNRINRILLLSDGKANQGITDNEQLISYTKKYAEEGIAVSAIGVGKRFNEELMMAIAETSNGNYYYIKNPENIPEIFIQELSGLLNVAAQNARINLTLKEGVYIKDSFGHPYTKISQNKYQFRLGDISYGDRGIILIELDVPLGGEGEKDLAVVEVSYDAAGGPSTQKSGRQKSTKQISAVYTESANLVAASKNMEVEKYVLLTRSIEQLEVILQSMDEKLYDKAIKNLRETYASLENFARTSEDPGFLQRMKFLKHFEHEIEELKESNALHGHDESLTKELGYQLYLQKHSHRSLDHPLHPTGR</sequence>
<dbReference type="InterPro" id="IPR051266">
    <property type="entry name" value="CLCR"/>
</dbReference>
<dbReference type="PROSITE" id="PS50234">
    <property type="entry name" value="VWFA"/>
    <property type="match status" value="1"/>
</dbReference>
<dbReference type="EMBL" id="UOFD01000024">
    <property type="protein sequence ID" value="VAW51133.1"/>
    <property type="molecule type" value="Genomic_DNA"/>
</dbReference>
<dbReference type="PANTHER" id="PTHR10579">
    <property type="entry name" value="CALCIUM-ACTIVATED CHLORIDE CHANNEL REGULATOR"/>
    <property type="match status" value="1"/>
</dbReference>
<proteinExistence type="predicted"/>
<dbReference type="AlphaFoldDB" id="A0A3B0WFK9"/>
<dbReference type="SMART" id="SM00327">
    <property type="entry name" value="VWA"/>
    <property type="match status" value="1"/>
</dbReference>
<reference evidence="2" key="1">
    <citation type="submission" date="2018-06" db="EMBL/GenBank/DDBJ databases">
        <authorList>
            <person name="Zhirakovskaya E."/>
        </authorList>
    </citation>
    <scope>NUCLEOTIDE SEQUENCE</scope>
</reference>
<organism evidence="2">
    <name type="scientific">hydrothermal vent metagenome</name>
    <dbReference type="NCBI Taxonomy" id="652676"/>
    <lineage>
        <taxon>unclassified sequences</taxon>
        <taxon>metagenomes</taxon>
        <taxon>ecological metagenomes</taxon>
    </lineage>
</organism>
<dbReference type="InterPro" id="IPR002035">
    <property type="entry name" value="VWF_A"/>
</dbReference>
<dbReference type="InterPro" id="IPR036465">
    <property type="entry name" value="vWFA_dom_sf"/>
</dbReference>